<dbReference type="EMBL" id="FXTH01000009">
    <property type="protein sequence ID" value="SMO68043.1"/>
    <property type="molecule type" value="Genomic_DNA"/>
</dbReference>
<evidence type="ECO:0000313" key="1">
    <source>
        <dbReference type="EMBL" id="SMO68043.1"/>
    </source>
</evidence>
<sequence length="317" mass="37010">MSLKQNLLRITRNILDRHHRFVKRKFEQSNRALLRAFALEEDPIDEAPQITNRITDDRWKQLQPVWVLSTGRTGTNTLTRLLNLAPGIDAFHEPSPELFQFSFDYYNGSIGREQALGTTIYLRDELVFRSIRDGFSYVETNNRLSYIADLLLELYPASKFIHIYRNPYDFIRSGMRRRYYCGHMRDYARITPLSGDPLHEQWGELTNLEKVAWNWQKINHHCLTFMEQLPSEQKMNFSSEAFFQAKPELIAELFNFVESVPYHPPASDIKSVMGKKHNAQEEGTFSVPENWTSSQIKKVNAIIAPVARTLSYDLRSS</sequence>
<dbReference type="RefSeq" id="WP_142714600.1">
    <property type="nucleotide sequence ID" value="NZ_FXTH01000009.1"/>
</dbReference>
<dbReference type="InterPro" id="IPR027417">
    <property type="entry name" value="P-loop_NTPase"/>
</dbReference>
<reference evidence="1 2" key="1">
    <citation type="submission" date="2017-05" db="EMBL/GenBank/DDBJ databases">
        <authorList>
            <person name="Varghese N."/>
            <person name="Submissions S."/>
        </authorList>
    </citation>
    <scope>NUCLEOTIDE SEQUENCE [LARGE SCALE GENOMIC DNA]</scope>
    <source>
        <strain evidence="1 2">DSM 21194</strain>
    </source>
</reference>
<keyword evidence="1" id="KW-0808">Transferase</keyword>
<dbReference type="Proteomes" id="UP000317593">
    <property type="component" value="Unassembled WGS sequence"/>
</dbReference>
<dbReference type="AlphaFoldDB" id="A0A521D8M4"/>
<protein>
    <submittedName>
        <fullName evidence="1">Sulfotransferase family protein</fullName>
    </submittedName>
</protein>
<dbReference type="GO" id="GO:0016740">
    <property type="term" value="F:transferase activity"/>
    <property type="evidence" value="ECO:0007669"/>
    <property type="project" value="UniProtKB-KW"/>
</dbReference>
<dbReference type="OrthoDB" id="5432096at2"/>
<dbReference type="SUPFAM" id="SSF52540">
    <property type="entry name" value="P-loop containing nucleoside triphosphate hydrolases"/>
    <property type="match status" value="1"/>
</dbReference>
<dbReference type="Gene3D" id="3.40.50.300">
    <property type="entry name" value="P-loop containing nucleotide triphosphate hydrolases"/>
    <property type="match status" value="1"/>
</dbReference>
<organism evidence="1 2">
    <name type="scientific">Fodinibius sediminis</name>
    <dbReference type="NCBI Taxonomy" id="1214077"/>
    <lineage>
        <taxon>Bacteria</taxon>
        <taxon>Pseudomonadati</taxon>
        <taxon>Balneolota</taxon>
        <taxon>Balneolia</taxon>
        <taxon>Balneolales</taxon>
        <taxon>Balneolaceae</taxon>
        <taxon>Fodinibius</taxon>
    </lineage>
</organism>
<name>A0A521D8M4_9BACT</name>
<accession>A0A521D8M4</accession>
<keyword evidence="2" id="KW-1185">Reference proteome</keyword>
<gene>
    <name evidence="1" type="ORF">SAMN06265218_1092</name>
</gene>
<evidence type="ECO:0000313" key="2">
    <source>
        <dbReference type="Proteomes" id="UP000317593"/>
    </source>
</evidence>
<proteinExistence type="predicted"/>